<evidence type="ECO:0000256" key="2">
    <source>
        <dbReference type="ARBA" id="ARBA00023002"/>
    </source>
</evidence>
<dbReference type="InterPro" id="IPR015038">
    <property type="entry name" value="GlaH"/>
</dbReference>
<reference evidence="4" key="1">
    <citation type="submission" date="2018-05" db="EMBL/GenBank/DDBJ databases">
        <authorList>
            <person name="Lanie J.A."/>
            <person name="Ng W.-L."/>
            <person name="Kazmierczak K.M."/>
            <person name="Andrzejewski T.M."/>
            <person name="Davidsen T.M."/>
            <person name="Wayne K.J."/>
            <person name="Tettelin H."/>
            <person name="Glass J.I."/>
            <person name="Rusch D."/>
            <person name="Podicherti R."/>
            <person name="Tsui H.-C.T."/>
            <person name="Winkler M.E."/>
        </authorList>
    </citation>
    <scope>NUCLEOTIDE SEQUENCE</scope>
</reference>
<accession>A0A383ACN6</accession>
<name>A0A383ACN6_9ZZZZ</name>
<dbReference type="GO" id="GO:0050498">
    <property type="term" value="F:oxidoreductase activity, acting on paired donors, with incorporation or reduction of molecular oxygen, with 2-oxoglutarate as one donor, and the other dehydrogenated"/>
    <property type="evidence" value="ECO:0007669"/>
    <property type="project" value="InterPro"/>
</dbReference>
<keyword evidence="2" id="KW-0560">Oxidoreductase</keyword>
<dbReference type="AlphaFoldDB" id="A0A383ACN6"/>
<dbReference type="Pfam" id="PF08943">
    <property type="entry name" value="CsiD"/>
    <property type="match status" value="1"/>
</dbReference>
<evidence type="ECO:0000256" key="3">
    <source>
        <dbReference type="ARBA" id="ARBA00023004"/>
    </source>
</evidence>
<feature type="non-terminal residue" evidence="4">
    <location>
        <position position="1"/>
    </location>
</feature>
<dbReference type="Gene3D" id="3.60.130.10">
    <property type="entry name" value="Clavaminate synthase-like"/>
    <property type="match status" value="1"/>
</dbReference>
<keyword evidence="3" id="KW-0408">Iron</keyword>
<proteinExistence type="predicted"/>
<dbReference type="EMBL" id="UINC01191017">
    <property type="protein sequence ID" value="SVE05444.1"/>
    <property type="molecule type" value="Genomic_DNA"/>
</dbReference>
<gene>
    <name evidence="4" type="ORF">METZ01_LOCUS458298</name>
</gene>
<evidence type="ECO:0000256" key="1">
    <source>
        <dbReference type="ARBA" id="ARBA00022723"/>
    </source>
</evidence>
<organism evidence="4">
    <name type="scientific">marine metagenome</name>
    <dbReference type="NCBI Taxonomy" id="408172"/>
    <lineage>
        <taxon>unclassified sequences</taxon>
        <taxon>metagenomes</taxon>
        <taxon>ecological metagenomes</taxon>
    </lineage>
</organism>
<dbReference type="SUPFAM" id="SSF51197">
    <property type="entry name" value="Clavaminate synthase-like"/>
    <property type="match status" value="1"/>
</dbReference>
<evidence type="ECO:0000313" key="4">
    <source>
        <dbReference type="EMBL" id="SVE05444.1"/>
    </source>
</evidence>
<sequence>VKKIKGFEISEHEKSKRIINLKIEDEILDKLIFPFNKFNITALEYKPFTRFTIAKSLDDLTSNELGKLLNSIVRDRK</sequence>
<dbReference type="GO" id="GO:0005506">
    <property type="term" value="F:iron ion binding"/>
    <property type="evidence" value="ECO:0007669"/>
    <property type="project" value="InterPro"/>
</dbReference>
<keyword evidence="1" id="KW-0479">Metal-binding</keyword>
<protein>
    <submittedName>
        <fullName evidence="4">Uncharacterized protein</fullName>
    </submittedName>
</protein>
<dbReference type="InterPro" id="IPR042098">
    <property type="entry name" value="TauD-like_sf"/>
</dbReference>
<feature type="non-terminal residue" evidence="4">
    <location>
        <position position="77"/>
    </location>
</feature>